<feature type="signal peptide" evidence="7">
    <location>
        <begin position="1"/>
        <end position="22"/>
    </location>
</feature>
<dbReference type="PROSITE" id="PS51362">
    <property type="entry name" value="TGF_BETA_2"/>
    <property type="match status" value="1"/>
</dbReference>
<comment type="caution">
    <text evidence="9">The sequence shown here is derived from an EMBL/GenBank/DDBJ whole genome shotgun (WGS) entry which is preliminary data.</text>
</comment>
<evidence type="ECO:0000259" key="8">
    <source>
        <dbReference type="PROSITE" id="PS51362"/>
    </source>
</evidence>
<dbReference type="EMBL" id="JBBPFD010000001">
    <property type="protein sequence ID" value="KAK7945235.1"/>
    <property type="molecule type" value="Genomic_DNA"/>
</dbReference>
<dbReference type="Gene3D" id="2.60.120.970">
    <property type="match status" value="1"/>
</dbReference>
<evidence type="ECO:0000256" key="1">
    <source>
        <dbReference type="ARBA" id="ARBA00004613"/>
    </source>
</evidence>
<feature type="domain" description="TGF-beta family profile" evidence="8">
    <location>
        <begin position="588"/>
        <end position="660"/>
    </location>
</feature>
<evidence type="ECO:0000313" key="10">
    <source>
        <dbReference type="Proteomes" id="UP001460270"/>
    </source>
</evidence>
<protein>
    <recommendedName>
        <fullName evidence="8">TGF-beta family profile domain-containing protein</fullName>
    </recommendedName>
</protein>
<keyword evidence="7" id="KW-0732">Signal</keyword>
<dbReference type="InterPro" id="IPR017948">
    <property type="entry name" value="TGFb_CS"/>
</dbReference>
<evidence type="ECO:0000256" key="2">
    <source>
        <dbReference type="ARBA" id="ARBA00006656"/>
    </source>
</evidence>
<comment type="subcellular location">
    <subcellularLocation>
        <location evidence="1">Secreted</location>
    </subcellularLocation>
</comment>
<dbReference type="AlphaFoldDB" id="A0AAW0QBJ9"/>
<dbReference type="PANTHER" id="PTHR39313">
    <property type="entry name" value="IM:7138239"/>
    <property type="match status" value="1"/>
</dbReference>
<evidence type="ECO:0000256" key="7">
    <source>
        <dbReference type="SAM" id="SignalP"/>
    </source>
</evidence>
<dbReference type="PROSITE" id="PS00250">
    <property type="entry name" value="TGF_BETA_1"/>
    <property type="match status" value="1"/>
</dbReference>
<dbReference type="Proteomes" id="UP001460270">
    <property type="component" value="Unassembled WGS sequence"/>
</dbReference>
<dbReference type="GO" id="GO:0008083">
    <property type="term" value="F:growth factor activity"/>
    <property type="evidence" value="ECO:0007669"/>
    <property type="project" value="UniProtKB-KW"/>
</dbReference>
<dbReference type="Gene3D" id="2.10.90.10">
    <property type="entry name" value="Cystine-knot cytokines"/>
    <property type="match status" value="1"/>
</dbReference>
<organism evidence="9 10">
    <name type="scientific">Mugilogobius chulae</name>
    <name type="common">yellowstripe goby</name>
    <dbReference type="NCBI Taxonomy" id="88201"/>
    <lineage>
        <taxon>Eukaryota</taxon>
        <taxon>Metazoa</taxon>
        <taxon>Chordata</taxon>
        <taxon>Craniata</taxon>
        <taxon>Vertebrata</taxon>
        <taxon>Euteleostomi</taxon>
        <taxon>Actinopterygii</taxon>
        <taxon>Neopterygii</taxon>
        <taxon>Teleostei</taxon>
        <taxon>Neoteleostei</taxon>
        <taxon>Acanthomorphata</taxon>
        <taxon>Gobiaria</taxon>
        <taxon>Gobiiformes</taxon>
        <taxon>Gobioidei</taxon>
        <taxon>Gobiidae</taxon>
        <taxon>Gobionellinae</taxon>
        <taxon>Mugilogobius</taxon>
    </lineage>
</organism>
<dbReference type="Pfam" id="PF00019">
    <property type="entry name" value="TGF_beta"/>
    <property type="match status" value="1"/>
</dbReference>
<evidence type="ECO:0000256" key="6">
    <source>
        <dbReference type="RuleBase" id="RU000354"/>
    </source>
</evidence>
<gene>
    <name evidence="9" type="ORF">WMY93_000963</name>
</gene>
<dbReference type="SUPFAM" id="SSF57501">
    <property type="entry name" value="Cystine-knot cytokines"/>
    <property type="match status" value="1"/>
</dbReference>
<dbReference type="Pfam" id="PF00688">
    <property type="entry name" value="TGFb_propeptide"/>
    <property type="match status" value="1"/>
</dbReference>
<evidence type="ECO:0000256" key="4">
    <source>
        <dbReference type="ARBA" id="ARBA00023030"/>
    </source>
</evidence>
<evidence type="ECO:0000256" key="3">
    <source>
        <dbReference type="ARBA" id="ARBA00022525"/>
    </source>
</evidence>
<evidence type="ECO:0000313" key="9">
    <source>
        <dbReference type="EMBL" id="KAK7945235.1"/>
    </source>
</evidence>
<accession>A0AAW0QBJ9</accession>
<sequence length="660" mass="74627">MEPFWICVLLSALHITLPGVWSKHIDHRNLFTQRICCKRQSHFVYIGQDISGAPVNVDVGMCRPHCGGARAPHEPQRDYSKHPSMLDFIRSKKLKTRAPAVPYSVEQKQLPSCGLDQVCEPTGMRVERVLLFEGPREVEVIEDCHCEIKISQCLRVPALRTYYAETPYETVIDVGGAPGPKERQGFSCVPTRFDSALVETPNKVEVIQTVEMCELKESCYRVPHVEYYYETVQQEDGVKEERLKEIDVGRCLGGCTSGNRCLLRSPSDPAICHLWAERQSSSCVPQGYESQSFMNQHGQIRTVLSISSYQHYNHLGYVSLLIFGSLLCSAAARPSTKYLENPYSEENDTEDPEEVRSAAIKRLLEVFGMEDTPSIHGHKQAPQYMLDLYNTVADVDGVTKDPYLLEGNTVRSFFDKLRSEQVEFSFNLSTVSRDEKILTAELHLFKLRPQATLSFNRLHFCQVSVYQVLDQSKTNSSQDKKLLSSRLVPVHSTGWEVFTISQAVRSWMMDEDSNLGLQVVVRSLGGNPIDMKLMRFASGRNHHQSKQPMLVLFTDDGRRSTSLKSKDFVDNAATSNLPQSFMSGSSSRIARSVDYSEEDSAPTPCQRHPLYVDFEEIGWSGWIISPRGYNAYHCKGSCPFPWAKTCERRTTPPSSRLSTL</sequence>
<keyword evidence="3" id="KW-0964">Secreted</keyword>
<keyword evidence="4 6" id="KW-0339">Growth factor</keyword>
<evidence type="ECO:0000256" key="5">
    <source>
        <dbReference type="ARBA" id="ARBA00023157"/>
    </source>
</evidence>
<proteinExistence type="inferred from homology"/>
<keyword evidence="5" id="KW-1015">Disulfide bond</keyword>
<dbReference type="InterPro" id="IPR001111">
    <property type="entry name" value="TGF-b_propeptide"/>
</dbReference>
<dbReference type="FunFam" id="2.60.120.970:FF:000023">
    <property type="entry name" value="Anti-dorsalizing morphogenetic protein 1"/>
    <property type="match status" value="1"/>
</dbReference>
<name>A0AAW0QBJ9_9GOBI</name>
<dbReference type="InterPro" id="IPR001839">
    <property type="entry name" value="TGF-b_C"/>
</dbReference>
<keyword evidence="10" id="KW-1185">Reference proteome</keyword>
<dbReference type="InterPro" id="IPR029034">
    <property type="entry name" value="Cystine-knot_cytokine"/>
</dbReference>
<reference evidence="10" key="1">
    <citation type="submission" date="2024-04" db="EMBL/GenBank/DDBJ databases">
        <title>Salinicola lusitanus LLJ914,a marine bacterium isolated from the Okinawa Trough.</title>
        <authorList>
            <person name="Li J."/>
        </authorList>
    </citation>
    <scope>NUCLEOTIDE SEQUENCE [LARGE SCALE GENOMIC DNA]</scope>
</reference>
<dbReference type="SMART" id="SM00204">
    <property type="entry name" value="TGFB"/>
    <property type="match status" value="1"/>
</dbReference>
<dbReference type="GO" id="GO:0005576">
    <property type="term" value="C:extracellular region"/>
    <property type="evidence" value="ECO:0007669"/>
    <property type="project" value="UniProtKB-SubCell"/>
</dbReference>
<comment type="similarity">
    <text evidence="2 6">Belongs to the TGF-beta family.</text>
</comment>
<dbReference type="PANTHER" id="PTHR39313:SF1">
    <property type="entry name" value="IM:7138239"/>
    <property type="match status" value="1"/>
</dbReference>
<feature type="chain" id="PRO_5043687748" description="TGF-beta family profile domain-containing protein" evidence="7">
    <location>
        <begin position="23"/>
        <end position="660"/>
    </location>
</feature>